<protein>
    <submittedName>
        <fullName evidence="2">Protein ORF47</fullName>
    </submittedName>
</protein>
<name>A0A8E5EWR3_9VIRU</name>
<accession>A0A8E5EWR3</accession>
<proteinExistence type="predicted"/>
<feature type="region of interest" description="Disordered" evidence="1">
    <location>
        <begin position="1"/>
        <end position="73"/>
    </location>
</feature>
<sequence>MDHQVGLDMSEVSEVSESWSINPEVDVALEPEKVPEPDQDPVKLDEFKVTDPATTPTTPTPTTTPTPDAEQSNWPEAPVEQLRAALQNKELVETVAEKVMGLFEDSGSILLLKDNALSYTVYDGQLYVVDFQPEDAAKEHRQMVHAVLAQYSAWRRMHMQHREKLVKAVAVCEKRLLLTDYFNKIDAKWYEDLFGVGLADLEFMKQWFYYPPHTPVDRVANSAARVKAGIALFDVIGAVLKLMFADLTTAAYVAYYSALPPNKEVTGSVHAILLGSALTRAAYSQATAASDEESAAAMSDEEKIGPYRKIPTARQLLSLFGSLKETFESTRLYLHNVARFANMGWLAEKPWSAVMFAELKQIMFQTGGDTGEVVDDYWVRVSECWRDNVNNHDINVHMWMSYEASLCAADPERFEFNAYMFWHMLACAFNIRLNPNTHHDPTLRVREKENGNEMGMRGVGVGPRFDYLKSWFMEMGPLYLGILEYQPQLKRDVCRLLDISEADHKELEYFGSLVPV</sequence>
<feature type="compositionally biased region" description="Basic and acidic residues" evidence="1">
    <location>
        <begin position="30"/>
        <end position="49"/>
    </location>
</feature>
<dbReference type="EMBL" id="MW580855">
    <property type="protein sequence ID" value="QRM17124.1"/>
    <property type="molecule type" value="Genomic_DNA"/>
</dbReference>
<reference evidence="2" key="2">
    <citation type="submission" date="2021-02" db="EMBL/GenBank/DDBJ databases">
        <authorList>
            <person name="Vanderplasschen A.F.C."/>
            <person name="Davison A.J."/>
        </authorList>
    </citation>
    <scope>NUCLEOTIDE SEQUENCE</scope>
    <source>
        <strain evidence="2">UK N080</strain>
    </source>
</reference>
<feature type="compositionally biased region" description="Low complexity" evidence="1">
    <location>
        <begin position="10"/>
        <end position="20"/>
    </location>
</feature>
<gene>
    <name evidence="2" type="primary">ORF47</name>
</gene>
<organism evidence="2">
    <name type="scientific">Anguillid herpesvirus 1</name>
    <dbReference type="NCBI Taxonomy" id="150286"/>
    <lineage>
        <taxon>Viruses</taxon>
        <taxon>Duplodnaviria</taxon>
        <taxon>Heunggongvirae</taxon>
        <taxon>Peploviricota</taxon>
        <taxon>Herviviricetes</taxon>
        <taxon>Herpesvirales</taxon>
        <taxon>Alloherpesviridae</taxon>
        <taxon>Cyvirus</taxon>
        <taxon>Cyvirus anguillidallo1</taxon>
    </lineage>
</organism>
<reference evidence="2" key="1">
    <citation type="journal article" date="2021" name="Microorganisms">
        <title>Genomes of Anguillid Herpesvirus 1 Strains Reveal Evolutionary Disparities and Low Genetic Diversity in the Genus Cyprinivirus.</title>
        <authorList>
            <person name="Donohoe O."/>
            <person name="Zhang H."/>
            <person name="Delrez N."/>
            <person name="Gao Y."/>
            <person name="Suarez N.M."/>
            <person name="Davison A.J."/>
            <person name="Vanderplasschen A."/>
        </authorList>
    </citation>
    <scope>NUCLEOTIDE SEQUENCE</scope>
    <source>
        <strain evidence="2">UK N080</strain>
    </source>
</reference>
<evidence type="ECO:0000313" key="2">
    <source>
        <dbReference type="EMBL" id="QRM17124.1"/>
    </source>
</evidence>
<evidence type="ECO:0000256" key="1">
    <source>
        <dbReference type="SAM" id="MobiDB-lite"/>
    </source>
</evidence>